<reference evidence="1" key="1">
    <citation type="journal article" date="2021" name="ISME J.">
        <title>Fine-scale metabolic discontinuity in a stratified prokaryote microbiome of a Red Sea deep halocline.</title>
        <authorList>
            <person name="Michoud G."/>
            <person name="Ngugi D.K."/>
            <person name="Barozzi A."/>
            <person name="Merlino G."/>
            <person name="Calleja M.L."/>
            <person name="Delgado-Huertas A."/>
            <person name="Moran X.A.G."/>
            <person name="Daffonchio D."/>
        </authorList>
    </citation>
    <scope>NUCLEOTIDE SEQUENCE</scope>
    <source>
        <strain evidence="1">SuakinDeep_MAG55_1</strain>
    </source>
</reference>
<name>A0A941VZF3_9BACT</name>
<accession>A0A941VZF3</accession>
<comment type="caution">
    <text evidence="1">The sequence shown here is derived from an EMBL/GenBank/DDBJ whole genome shotgun (WGS) entry which is preliminary data.</text>
</comment>
<proteinExistence type="predicted"/>
<gene>
    <name evidence="1" type="ORF">MAG551_00024</name>
</gene>
<dbReference type="Proteomes" id="UP000722750">
    <property type="component" value="Unassembled WGS sequence"/>
</dbReference>
<evidence type="ECO:0000313" key="1">
    <source>
        <dbReference type="EMBL" id="MBS1256989.1"/>
    </source>
</evidence>
<protein>
    <submittedName>
        <fullName evidence="1">Uncharacterized protein</fullName>
    </submittedName>
</protein>
<dbReference type="AlphaFoldDB" id="A0A941VZF3"/>
<organism evidence="1 2">
    <name type="scientific">Candidatus Scalindua arabica</name>
    <dbReference type="NCBI Taxonomy" id="1127984"/>
    <lineage>
        <taxon>Bacteria</taxon>
        <taxon>Pseudomonadati</taxon>
        <taxon>Planctomycetota</taxon>
        <taxon>Candidatus Brocadiia</taxon>
        <taxon>Candidatus Brocadiales</taxon>
        <taxon>Candidatus Scalinduaceae</taxon>
        <taxon>Candidatus Scalindua</taxon>
    </lineage>
</organism>
<sequence>MQETGLSIQRQDKEEFVLNKEYSGKLFGVSNSGEFVLLDNTRVKALLEKIKVSDRHVYSLSLKDYHTSFVSS</sequence>
<evidence type="ECO:0000313" key="2">
    <source>
        <dbReference type="Proteomes" id="UP000722750"/>
    </source>
</evidence>
<dbReference type="EMBL" id="JAANXD010000001">
    <property type="protein sequence ID" value="MBS1256989.1"/>
    <property type="molecule type" value="Genomic_DNA"/>
</dbReference>